<dbReference type="InterPro" id="IPR002376">
    <property type="entry name" value="Formyl_transf_N"/>
</dbReference>
<evidence type="ECO:0000256" key="3">
    <source>
        <dbReference type="HAMAP-Rule" id="MF_01927"/>
    </source>
</evidence>
<dbReference type="PANTHER" id="PTHR42706:SF1">
    <property type="entry name" value="FORMYLTETRAHYDROFOLATE DEFORMYLASE 2, MITOCHONDRIAL"/>
    <property type="match status" value="1"/>
</dbReference>
<dbReference type="HOGENOM" id="CLU_038395_3_0_5"/>
<dbReference type="OrthoDB" id="9806170at2"/>
<protein>
    <recommendedName>
        <fullName evidence="3 4">Formyltetrahydrofolate deformylase</fullName>
        <ecNumber evidence="3 4">3.5.1.10</ecNumber>
    </recommendedName>
    <alternativeName>
        <fullName evidence="3">Formyl-FH(4) hydrolase</fullName>
    </alternativeName>
</protein>
<dbReference type="PANTHER" id="PTHR42706">
    <property type="entry name" value="FORMYLTETRAHYDROFOLATE DEFORMYLASE"/>
    <property type="match status" value="1"/>
</dbReference>
<name>C6XQ74_HIRBI</name>
<gene>
    <name evidence="3" type="primary">purU</name>
    <name evidence="6" type="ordered locus">Hbal_0897</name>
</gene>
<keyword evidence="1 3" id="KW-0554">One-carbon metabolism</keyword>
<dbReference type="STRING" id="582402.Hbal_0897"/>
<dbReference type="NCBIfam" id="TIGR00655">
    <property type="entry name" value="PurU"/>
    <property type="match status" value="1"/>
</dbReference>
<accession>C6XQ74</accession>
<evidence type="ECO:0000313" key="6">
    <source>
        <dbReference type="EMBL" id="ACT58591.1"/>
    </source>
</evidence>
<evidence type="ECO:0000259" key="5">
    <source>
        <dbReference type="Pfam" id="PF00551"/>
    </source>
</evidence>
<sequence>MNSIPDNDSFILRLSCKDSIGLVSEVARFLSDRRLFITESANFGDPATGLFFYRVKFIPESNAFSRSNFSSEFEPVAKKWGMDWELRDAKVKPNVVILVSKGDHCLNDLLYRHRTGALNINISAIISNHLTCGWLAERHDVPYYHVPVNKDNKPQAEERMLDVIEDVKADLVVLARYMQVLSDDMCRKLEGRCINIHHSFLPSFKGAKPYHQAFDRGVKLVGATAHYVTPDLDEGPIISQAVEPADHRLTAEDMAALGRDTEARVLARAVKLHTEGRIFSNQNKTVVFG</sequence>
<dbReference type="GO" id="GO:0006189">
    <property type="term" value="P:'de novo' IMP biosynthetic process"/>
    <property type="evidence" value="ECO:0007669"/>
    <property type="project" value="UniProtKB-UniRule"/>
</dbReference>
<evidence type="ECO:0000313" key="7">
    <source>
        <dbReference type="Proteomes" id="UP000002745"/>
    </source>
</evidence>
<dbReference type="InterPro" id="IPR041729">
    <property type="entry name" value="Formyl-FH4-Hydrolase_C"/>
</dbReference>
<keyword evidence="3" id="KW-0658">Purine biosynthesis</keyword>
<keyword evidence="2 3" id="KW-0378">Hydrolase</keyword>
<evidence type="ECO:0000256" key="2">
    <source>
        <dbReference type="ARBA" id="ARBA00022801"/>
    </source>
</evidence>
<proteinExistence type="inferred from homology"/>
<feature type="domain" description="Formyl transferase N-terminal" evidence="5">
    <location>
        <begin position="94"/>
        <end position="270"/>
    </location>
</feature>
<comment type="function">
    <text evidence="3">Catalyzes the hydrolysis of 10-formyltetrahydrofolate (formyl-FH4) to formate and tetrahydrofolate (FH4).</text>
</comment>
<evidence type="ECO:0000256" key="4">
    <source>
        <dbReference type="NCBIfam" id="TIGR00655"/>
    </source>
</evidence>
<comment type="pathway">
    <text evidence="3">Purine metabolism; IMP biosynthesis via de novo pathway; formate from 10-formyl-5,6,7,8-tetrahydrofolate: step 1/1.</text>
</comment>
<dbReference type="SUPFAM" id="SSF55021">
    <property type="entry name" value="ACT-like"/>
    <property type="match status" value="1"/>
</dbReference>
<organism evidence="6 7">
    <name type="scientific">Hirschia baltica (strain ATCC 49814 / DSM 5838 / IFAM 1418)</name>
    <dbReference type="NCBI Taxonomy" id="582402"/>
    <lineage>
        <taxon>Bacteria</taxon>
        <taxon>Pseudomonadati</taxon>
        <taxon>Pseudomonadota</taxon>
        <taxon>Alphaproteobacteria</taxon>
        <taxon>Hyphomonadales</taxon>
        <taxon>Hyphomonadaceae</taxon>
        <taxon>Hirschia</taxon>
    </lineage>
</organism>
<dbReference type="PIRSF" id="PIRSF036480">
    <property type="entry name" value="FormyFH4_hydr"/>
    <property type="match status" value="1"/>
</dbReference>
<dbReference type="GO" id="GO:0006730">
    <property type="term" value="P:one-carbon metabolic process"/>
    <property type="evidence" value="ECO:0007669"/>
    <property type="project" value="UniProtKB-KW"/>
</dbReference>
<dbReference type="Proteomes" id="UP000002745">
    <property type="component" value="Chromosome"/>
</dbReference>
<reference evidence="7" key="1">
    <citation type="journal article" date="2011" name="J. Bacteriol.">
        <title>Genome sequences of eight morphologically diverse alphaproteobacteria.</title>
        <authorList>
            <consortium name="US DOE Joint Genome Institute"/>
            <person name="Brown P.J."/>
            <person name="Kysela D.T."/>
            <person name="Buechlein A."/>
            <person name="Hemmerich C."/>
            <person name="Brun Y.V."/>
        </authorList>
    </citation>
    <scope>NUCLEOTIDE SEQUENCE [LARGE SCALE GENOMIC DNA]</scope>
    <source>
        <strain evidence="7">ATCC 49814 / DSM 5838 / IFAM 1418</strain>
    </source>
</reference>
<dbReference type="AlphaFoldDB" id="C6XQ74"/>
<dbReference type="CDD" id="cd04875">
    <property type="entry name" value="ACT_F4HF-DF"/>
    <property type="match status" value="1"/>
</dbReference>
<dbReference type="eggNOG" id="COG0788">
    <property type="taxonomic scope" value="Bacteria"/>
</dbReference>
<dbReference type="EMBL" id="CP001678">
    <property type="protein sequence ID" value="ACT58591.1"/>
    <property type="molecule type" value="Genomic_DNA"/>
</dbReference>
<dbReference type="KEGG" id="hba:Hbal_0897"/>
<dbReference type="Gene3D" id="3.40.50.170">
    <property type="entry name" value="Formyl transferase, N-terminal domain"/>
    <property type="match status" value="1"/>
</dbReference>
<dbReference type="CDD" id="cd08648">
    <property type="entry name" value="FMT_core_Formyl-FH4-Hydrolase_C"/>
    <property type="match status" value="1"/>
</dbReference>
<dbReference type="Gene3D" id="3.30.70.260">
    <property type="match status" value="1"/>
</dbReference>
<dbReference type="Pfam" id="PF00551">
    <property type="entry name" value="Formyl_trans_N"/>
    <property type="match status" value="1"/>
</dbReference>
<comment type="similarity">
    <text evidence="3">Belongs to the PurU family.</text>
</comment>
<feature type="active site" evidence="3">
    <location>
        <position position="233"/>
    </location>
</feature>
<dbReference type="RefSeq" id="WP_015826741.1">
    <property type="nucleotide sequence ID" value="NC_012982.1"/>
</dbReference>
<keyword evidence="7" id="KW-1185">Reference proteome</keyword>
<dbReference type="NCBIfam" id="NF004684">
    <property type="entry name" value="PRK06027.1"/>
    <property type="match status" value="1"/>
</dbReference>
<dbReference type="HAMAP" id="MF_01927">
    <property type="entry name" value="PurU"/>
    <property type="match status" value="1"/>
</dbReference>
<comment type="catalytic activity">
    <reaction evidence="3">
        <text>(6R)-10-formyltetrahydrofolate + H2O = (6S)-5,6,7,8-tetrahydrofolate + formate + H(+)</text>
        <dbReference type="Rhea" id="RHEA:19833"/>
        <dbReference type="ChEBI" id="CHEBI:15377"/>
        <dbReference type="ChEBI" id="CHEBI:15378"/>
        <dbReference type="ChEBI" id="CHEBI:15740"/>
        <dbReference type="ChEBI" id="CHEBI:57453"/>
        <dbReference type="ChEBI" id="CHEBI:195366"/>
        <dbReference type="EC" id="3.5.1.10"/>
    </reaction>
</comment>
<dbReference type="GO" id="GO:0008864">
    <property type="term" value="F:formyltetrahydrofolate deformylase activity"/>
    <property type="evidence" value="ECO:0007669"/>
    <property type="project" value="UniProtKB-UniRule"/>
</dbReference>
<dbReference type="PRINTS" id="PR01575">
    <property type="entry name" value="FFH4HYDRLASE"/>
</dbReference>
<dbReference type="UniPathway" id="UPA00074">
    <property type="reaction ID" value="UER00170"/>
</dbReference>
<dbReference type="InterPro" id="IPR045865">
    <property type="entry name" value="ACT-like_dom_sf"/>
</dbReference>
<dbReference type="EC" id="3.5.1.10" evidence="3 4"/>
<dbReference type="InterPro" id="IPR004810">
    <property type="entry name" value="PurU"/>
</dbReference>
<dbReference type="InterPro" id="IPR044074">
    <property type="entry name" value="PurU_ACT"/>
</dbReference>
<evidence type="ECO:0000256" key="1">
    <source>
        <dbReference type="ARBA" id="ARBA00022563"/>
    </source>
</evidence>
<dbReference type="SUPFAM" id="SSF53328">
    <property type="entry name" value="Formyltransferase"/>
    <property type="match status" value="1"/>
</dbReference>
<dbReference type="InterPro" id="IPR036477">
    <property type="entry name" value="Formyl_transf_N_sf"/>
</dbReference>